<dbReference type="AlphaFoldDB" id="Q1IU57"/>
<keyword evidence="1" id="KW-0472">Membrane</keyword>
<organism evidence="2 3">
    <name type="scientific">Koribacter versatilis (strain Ellin345)</name>
    <dbReference type="NCBI Taxonomy" id="204669"/>
    <lineage>
        <taxon>Bacteria</taxon>
        <taxon>Pseudomonadati</taxon>
        <taxon>Acidobacteriota</taxon>
        <taxon>Terriglobia</taxon>
        <taxon>Terriglobales</taxon>
        <taxon>Candidatus Korobacteraceae</taxon>
        <taxon>Candidatus Korobacter</taxon>
    </lineage>
</organism>
<keyword evidence="3" id="KW-1185">Reference proteome</keyword>
<dbReference type="EMBL" id="CP000360">
    <property type="protein sequence ID" value="ABF39593.1"/>
    <property type="molecule type" value="Genomic_DNA"/>
</dbReference>
<dbReference type="STRING" id="204669.Acid345_0588"/>
<evidence type="ECO:0000313" key="2">
    <source>
        <dbReference type="EMBL" id="ABF39593.1"/>
    </source>
</evidence>
<evidence type="ECO:0000313" key="3">
    <source>
        <dbReference type="Proteomes" id="UP000002432"/>
    </source>
</evidence>
<accession>Q1IU57</accession>
<dbReference type="HOGENOM" id="CLU_1553249_0_0_0"/>
<dbReference type="KEGG" id="aba:Acid345_0588"/>
<feature type="transmembrane region" description="Helical" evidence="1">
    <location>
        <begin position="44"/>
        <end position="65"/>
    </location>
</feature>
<name>Q1IU57_KORVE</name>
<proteinExistence type="predicted"/>
<reference evidence="2 3" key="1">
    <citation type="journal article" date="2009" name="Appl. Environ. Microbiol.">
        <title>Three genomes from the phylum Acidobacteria provide insight into the lifestyles of these microorganisms in soils.</title>
        <authorList>
            <person name="Ward N.L."/>
            <person name="Challacombe J.F."/>
            <person name="Janssen P.H."/>
            <person name="Henrissat B."/>
            <person name="Coutinho P.M."/>
            <person name="Wu M."/>
            <person name="Xie G."/>
            <person name="Haft D.H."/>
            <person name="Sait M."/>
            <person name="Badger J."/>
            <person name="Barabote R.D."/>
            <person name="Bradley B."/>
            <person name="Brettin T.S."/>
            <person name="Brinkac L.M."/>
            <person name="Bruce D."/>
            <person name="Creasy T."/>
            <person name="Daugherty S.C."/>
            <person name="Davidsen T.M."/>
            <person name="DeBoy R.T."/>
            <person name="Detter J.C."/>
            <person name="Dodson R.J."/>
            <person name="Durkin A.S."/>
            <person name="Ganapathy A."/>
            <person name="Gwinn-Giglio M."/>
            <person name="Han C.S."/>
            <person name="Khouri H."/>
            <person name="Kiss H."/>
            <person name="Kothari S.P."/>
            <person name="Madupu R."/>
            <person name="Nelson K.E."/>
            <person name="Nelson W.C."/>
            <person name="Paulsen I."/>
            <person name="Penn K."/>
            <person name="Ren Q."/>
            <person name="Rosovitz M.J."/>
            <person name="Selengut J.D."/>
            <person name="Shrivastava S."/>
            <person name="Sullivan S.A."/>
            <person name="Tapia R."/>
            <person name="Thompson L.S."/>
            <person name="Watkins K.L."/>
            <person name="Yang Q."/>
            <person name="Yu C."/>
            <person name="Zafar N."/>
            <person name="Zhou L."/>
            <person name="Kuske C.R."/>
        </authorList>
    </citation>
    <scope>NUCLEOTIDE SEQUENCE [LARGE SCALE GENOMIC DNA]</scope>
    <source>
        <strain evidence="2 3">Ellin345</strain>
    </source>
</reference>
<gene>
    <name evidence="2" type="ordered locus">Acid345_0588</name>
</gene>
<dbReference type="EnsemblBacteria" id="ABF39593">
    <property type="protein sequence ID" value="ABF39593"/>
    <property type="gene ID" value="Acid345_0588"/>
</dbReference>
<sequence length="172" mass="18971">MIETRDRFDGWLDTALAEYSNVEPTLGFESRMLAAVRGRKQRAVWMWSTGLAAAAVVVISFLTALNQPVPSAPPVVSARISVPAIERVTAQAAAEPKQRKTRPQDVQTSIRGVPVVASPFTPQEEAVLRLVRNSRAKQLAGLVAQPRDLSKEVDLLQFKEMEIPVLGREEEQ</sequence>
<keyword evidence="1" id="KW-1133">Transmembrane helix</keyword>
<protein>
    <submittedName>
        <fullName evidence="2">Uncharacterized protein</fullName>
    </submittedName>
</protein>
<evidence type="ECO:0000256" key="1">
    <source>
        <dbReference type="SAM" id="Phobius"/>
    </source>
</evidence>
<keyword evidence="1" id="KW-0812">Transmembrane</keyword>
<dbReference type="Proteomes" id="UP000002432">
    <property type="component" value="Chromosome"/>
</dbReference>
<dbReference type="RefSeq" id="WP_011521395.1">
    <property type="nucleotide sequence ID" value="NC_008009.1"/>
</dbReference>